<comment type="caution">
    <text evidence="1">The sequence shown here is derived from an EMBL/GenBank/DDBJ whole genome shotgun (WGS) entry which is preliminary data.</text>
</comment>
<gene>
    <name evidence="1" type="ORF">GCM10023340_32520</name>
</gene>
<protein>
    <submittedName>
        <fullName evidence="1">Uncharacterized protein</fullName>
    </submittedName>
</protein>
<accession>A0ABP9PVQ3</accession>
<evidence type="ECO:0000313" key="2">
    <source>
        <dbReference type="Proteomes" id="UP001500221"/>
    </source>
</evidence>
<dbReference type="RefSeq" id="WP_345460859.1">
    <property type="nucleotide sequence ID" value="NZ_BAABKG010000004.1"/>
</dbReference>
<reference evidence="2" key="1">
    <citation type="journal article" date="2019" name="Int. J. Syst. Evol. Microbiol.">
        <title>The Global Catalogue of Microorganisms (GCM) 10K type strain sequencing project: providing services to taxonomists for standard genome sequencing and annotation.</title>
        <authorList>
            <consortium name="The Broad Institute Genomics Platform"/>
            <consortium name="The Broad Institute Genome Sequencing Center for Infectious Disease"/>
            <person name="Wu L."/>
            <person name="Ma J."/>
        </authorList>
    </citation>
    <scope>NUCLEOTIDE SEQUENCE [LARGE SCALE GENOMIC DNA]</scope>
    <source>
        <strain evidence="2">JCM 18459</strain>
    </source>
</reference>
<sequence>MSILLIVLVLSLAAIAWSVRAVLHDGPSARPPRSHGVDTDFVAPTVRGAYERAA</sequence>
<organism evidence="1 2">
    <name type="scientific">Nocardioides marinquilinus</name>
    <dbReference type="NCBI Taxonomy" id="1210400"/>
    <lineage>
        <taxon>Bacteria</taxon>
        <taxon>Bacillati</taxon>
        <taxon>Actinomycetota</taxon>
        <taxon>Actinomycetes</taxon>
        <taxon>Propionibacteriales</taxon>
        <taxon>Nocardioidaceae</taxon>
        <taxon>Nocardioides</taxon>
    </lineage>
</organism>
<dbReference type="EMBL" id="BAABKG010000004">
    <property type="protein sequence ID" value="GAA5152349.1"/>
    <property type="molecule type" value="Genomic_DNA"/>
</dbReference>
<evidence type="ECO:0000313" key="1">
    <source>
        <dbReference type="EMBL" id="GAA5152349.1"/>
    </source>
</evidence>
<keyword evidence="2" id="KW-1185">Reference proteome</keyword>
<proteinExistence type="predicted"/>
<dbReference type="Proteomes" id="UP001500221">
    <property type="component" value="Unassembled WGS sequence"/>
</dbReference>
<name>A0ABP9PVQ3_9ACTN</name>